<evidence type="ECO:0000256" key="6">
    <source>
        <dbReference type="ARBA" id="ARBA00023237"/>
    </source>
</evidence>
<dbReference type="InterPro" id="IPR023996">
    <property type="entry name" value="TonB-dep_OMP_SusC/RagA"/>
</dbReference>
<dbReference type="RefSeq" id="WP_107823686.1">
    <property type="nucleotide sequence ID" value="NZ_OY782574.1"/>
</dbReference>
<keyword evidence="10" id="KW-1185">Reference proteome</keyword>
<keyword evidence="3 7" id="KW-1134">Transmembrane beta strand</keyword>
<evidence type="ECO:0000259" key="8">
    <source>
        <dbReference type="SMART" id="SM00965"/>
    </source>
</evidence>
<protein>
    <submittedName>
        <fullName evidence="9">TonB-linked SusC/RagA family outer membrane protein</fullName>
    </submittedName>
</protein>
<evidence type="ECO:0000256" key="1">
    <source>
        <dbReference type="ARBA" id="ARBA00004571"/>
    </source>
</evidence>
<dbReference type="Gene3D" id="2.170.130.10">
    <property type="entry name" value="TonB-dependent receptor, plug domain"/>
    <property type="match status" value="1"/>
</dbReference>
<dbReference type="AlphaFoldDB" id="A0A2T5BXR7"/>
<dbReference type="NCBIfam" id="TIGR04056">
    <property type="entry name" value="OMP_RagA_SusC"/>
    <property type="match status" value="1"/>
</dbReference>
<name>A0A2T5BXR7_9BACT</name>
<evidence type="ECO:0000256" key="3">
    <source>
        <dbReference type="ARBA" id="ARBA00022452"/>
    </source>
</evidence>
<reference evidence="9 10" key="1">
    <citation type="submission" date="2018-04" db="EMBL/GenBank/DDBJ databases">
        <title>Genomic Encyclopedia of Archaeal and Bacterial Type Strains, Phase II (KMG-II): from individual species to whole genera.</title>
        <authorList>
            <person name="Goeker M."/>
        </authorList>
    </citation>
    <scope>NUCLEOTIDE SEQUENCE [LARGE SCALE GENOMIC DNA]</scope>
    <source>
        <strain evidence="9 10">DSM 28823</strain>
    </source>
</reference>
<dbReference type="SUPFAM" id="SSF56935">
    <property type="entry name" value="Porins"/>
    <property type="match status" value="1"/>
</dbReference>
<keyword evidence="5 7" id="KW-0472">Membrane</keyword>
<dbReference type="NCBIfam" id="TIGR04057">
    <property type="entry name" value="SusC_RagA_signa"/>
    <property type="match status" value="1"/>
</dbReference>
<evidence type="ECO:0000256" key="2">
    <source>
        <dbReference type="ARBA" id="ARBA00022448"/>
    </source>
</evidence>
<dbReference type="InterPro" id="IPR012910">
    <property type="entry name" value="Plug_dom"/>
</dbReference>
<dbReference type="InterPro" id="IPR037066">
    <property type="entry name" value="Plug_dom_sf"/>
</dbReference>
<dbReference type="InterPro" id="IPR039426">
    <property type="entry name" value="TonB-dep_rcpt-like"/>
</dbReference>
<keyword evidence="6 7" id="KW-0998">Cell outer membrane</keyword>
<evidence type="ECO:0000313" key="10">
    <source>
        <dbReference type="Proteomes" id="UP000243525"/>
    </source>
</evidence>
<feature type="domain" description="Secretin/TonB short N-terminal" evidence="8">
    <location>
        <begin position="67"/>
        <end position="118"/>
    </location>
</feature>
<evidence type="ECO:0000256" key="7">
    <source>
        <dbReference type="PROSITE-ProRule" id="PRU01360"/>
    </source>
</evidence>
<keyword evidence="4 7" id="KW-0812">Transmembrane</keyword>
<organism evidence="9 10">
    <name type="scientific">Mangrovibacterium marinum</name>
    <dbReference type="NCBI Taxonomy" id="1639118"/>
    <lineage>
        <taxon>Bacteria</taxon>
        <taxon>Pseudomonadati</taxon>
        <taxon>Bacteroidota</taxon>
        <taxon>Bacteroidia</taxon>
        <taxon>Marinilabiliales</taxon>
        <taxon>Prolixibacteraceae</taxon>
        <taxon>Mangrovibacterium</taxon>
    </lineage>
</organism>
<evidence type="ECO:0000256" key="5">
    <source>
        <dbReference type="ARBA" id="ARBA00023136"/>
    </source>
</evidence>
<comment type="subcellular location">
    <subcellularLocation>
        <location evidence="1 7">Cell outer membrane</location>
        <topology evidence="1 7">Multi-pass membrane protein</topology>
    </subcellularLocation>
</comment>
<dbReference type="Pfam" id="PF07715">
    <property type="entry name" value="Plug"/>
    <property type="match status" value="1"/>
</dbReference>
<dbReference type="InterPro" id="IPR036942">
    <property type="entry name" value="Beta-barrel_TonB_sf"/>
</dbReference>
<dbReference type="InterPro" id="IPR011662">
    <property type="entry name" value="Secretin/TonB_short_N"/>
</dbReference>
<comment type="caution">
    <text evidence="9">The sequence shown here is derived from an EMBL/GenBank/DDBJ whole genome shotgun (WGS) entry which is preliminary data.</text>
</comment>
<evidence type="ECO:0000313" key="9">
    <source>
        <dbReference type="EMBL" id="PTN05929.1"/>
    </source>
</evidence>
<dbReference type="InterPro" id="IPR008969">
    <property type="entry name" value="CarboxyPept-like_regulatory"/>
</dbReference>
<evidence type="ECO:0000256" key="4">
    <source>
        <dbReference type="ARBA" id="ARBA00022692"/>
    </source>
</evidence>
<dbReference type="SMART" id="SM00965">
    <property type="entry name" value="STN"/>
    <property type="match status" value="1"/>
</dbReference>
<comment type="similarity">
    <text evidence="7">Belongs to the TonB-dependent receptor family.</text>
</comment>
<dbReference type="Gene3D" id="2.60.40.1120">
    <property type="entry name" value="Carboxypeptidase-like, regulatory domain"/>
    <property type="match status" value="1"/>
</dbReference>
<accession>A0A2T5BXR7</accession>
<sequence>MKRKLCNVCPRGEMRKYALKLCLLLLLIPFISNGKAYAMMQNNVIRLTMKNASLQEVIWELEKSSEFIFAYNAEELKAVGEINVNISGETVQDALASCLQGTGLTYVVEQNVIVIRKMEQTDQLPQEKKVITGRVVDSNNQPIPGVTVRLKGTNIGVFTDDKGNYSLKADFPADAVIQFSFIGMKLEEVAVDGQSQISLTLKPDTQDVSEVVVTGAFTRKANTYTGAVTTVKRDELLKMSTQNVLSGLANIDPSFVKVDNLAAGSDPNATATYQMRGTSSISQNFQSQYENDPNQPLFILDGFETTIEKVKDLDINMIESITLLKDATAKAIYGSKGANGVVVVETRRPEGGKLRVTYNGGLSLEMPDLTSYDLANAAEKLEVERLAGLYSSDNYVTQLSLNKTYNNKMLEVLRGVDTDWLAQPVRTGVGQKHSVYIDGGDDVMLYGVDLFYNNVAGAMKGSDRETFAGGITLTYRKKNILFRNRLAVTYNESNNSPYGTFSQYALMNPYSRLYDENGNMVQSYNYNGTLEANPIWNTTINTTDRSTYTDISNNFYGEWTVRQGLKVVGRLGVSAKESRTDLFKPASHTDFLNYTDVLKKGSYVQSNGRTHYINGDMGVNYSFVKGKHLLFTNGQVNFASNSYDRVAYSAEGFPNDYMDHIIFAVQYAEGGKPTGTEGISHTAGALLSANYSFDERYLFDANYRLSGSSEYGSNKRWGTFWSLGAGWNMHKETFLADSPFISLLKLRFSVGYTGSQGFNTYEALSTLRYYTNTSYYGNIGSYLVSLANPDLKWQSKYDKSVGLDFALAHNRISGRFDYYVANTEDMLTDVTLPPSTGFGYYRANLGKTENKGIEANLNVRAYQSKTSRDFLNLYVSVAHNKNKLKEISNSLKAFNDTQDETKSEAETSTNYDDITTPSVRYVEGQSINTIWAVQSLGIDPQNGQEIFVKKDGTTTYEWDANDQIAAGDAMPNVTGNLGISGEFKNIGCNISFYYRLGGQIYNSTLVDKVENADVAYNVDRRVFTDRWQQEGDLARFKAITDKSYTRPTTRFVEDNNTLTLSSVNVYYDFRETSLVQKSFLQQLRLSVNLNDIFVISSVKTERGTSYPFARNATFTIQATF</sequence>
<gene>
    <name evidence="9" type="ORF">C8N47_12526</name>
</gene>
<keyword evidence="2 7" id="KW-0813">Transport</keyword>
<dbReference type="Gene3D" id="2.40.170.20">
    <property type="entry name" value="TonB-dependent receptor, beta-barrel domain"/>
    <property type="match status" value="1"/>
</dbReference>
<dbReference type="Pfam" id="PF13715">
    <property type="entry name" value="CarbopepD_reg_2"/>
    <property type="match status" value="1"/>
</dbReference>
<dbReference type="GO" id="GO:0009279">
    <property type="term" value="C:cell outer membrane"/>
    <property type="evidence" value="ECO:0007669"/>
    <property type="project" value="UniProtKB-SubCell"/>
</dbReference>
<dbReference type="EMBL" id="QAAD01000025">
    <property type="protein sequence ID" value="PTN05929.1"/>
    <property type="molecule type" value="Genomic_DNA"/>
</dbReference>
<dbReference type="SUPFAM" id="SSF49464">
    <property type="entry name" value="Carboxypeptidase regulatory domain-like"/>
    <property type="match status" value="1"/>
</dbReference>
<proteinExistence type="inferred from homology"/>
<dbReference type="InterPro" id="IPR023997">
    <property type="entry name" value="TonB-dep_OMP_SusC/RagA_CS"/>
</dbReference>
<dbReference type="Proteomes" id="UP000243525">
    <property type="component" value="Unassembled WGS sequence"/>
</dbReference>
<dbReference type="PROSITE" id="PS52016">
    <property type="entry name" value="TONB_DEPENDENT_REC_3"/>
    <property type="match status" value="1"/>
</dbReference>
<dbReference type="Pfam" id="PF07660">
    <property type="entry name" value="STN"/>
    <property type="match status" value="1"/>
</dbReference>
<dbReference type="OrthoDB" id="668629at2"/>